<name>A0A6M3JLU8_9ZZZZ</name>
<proteinExistence type="predicted"/>
<protein>
    <recommendedName>
        <fullName evidence="2">Terminase</fullName>
    </recommendedName>
</protein>
<organism evidence="1">
    <name type="scientific">viral metagenome</name>
    <dbReference type="NCBI Taxonomy" id="1070528"/>
    <lineage>
        <taxon>unclassified sequences</taxon>
        <taxon>metagenomes</taxon>
        <taxon>organismal metagenomes</taxon>
    </lineage>
</organism>
<evidence type="ECO:0008006" key="2">
    <source>
        <dbReference type="Google" id="ProtNLM"/>
    </source>
</evidence>
<sequence>MTNTQKEAAIEAIQEHGTLKSGAAAAGIDVKTLRAERKRSKIFDNRINDALNEGRERMGDESIQFIKDVRDGVYEKTDRNRLTAAIALANWIVTGFRGTTQVQGKIDHDVRVLTAVPRPKYIEEKKPKLIEDVIEGEIIKEE</sequence>
<accession>A0A6M3JLU8</accession>
<dbReference type="AlphaFoldDB" id="A0A6M3JLU8"/>
<evidence type="ECO:0000313" key="1">
    <source>
        <dbReference type="EMBL" id="QJA70095.1"/>
    </source>
</evidence>
<gene>
    <name evidence="1" type="ORF">MM415A04005_0002</name>
</gene>
<reference evidence="1" key="1">
    <citation type="submission" date="2020-03" db="EMBL/GenBank/DDBJ databases">
        <title>The deep terrestrial virosphere.</title>
        <authorList>
            <person name="Holmfeldt K."/>
            <person name="Nilsson E."/>
            <person name="Simone D."/>
            <person name="Lopez-Fernandez M."/>
            <person name="Wu X."/>
            <person name="de Brujin I."/>
            <person name="Lundin D."/>
            <person name="Andersson A."/>
            <person name="Bertilsson S."/>
            <person name="Dopson M."/>
        </authorList>
    </citation>
    <scope>NUCLEOTIDE SEQUENCE</scope>
    <source>
        <strain evidence="1">MM415A04005</strain>
    </source>
</reference>
<dbReference type="EMBL" id="MT141764">
    <property type="protein sequence ID" value="QJA70095.1"/>
    <property type="molecule type" value="Genomic_DNA"/>
</dbReference>